<keyword evidence="7" id="KW-1185">Reference proteome</keyword>
<name>A0A2P5GSH8_9ENTR</name>
<evidence type="ECO:0000313" key="5">
    <source>
        <dbReference type="EMBL" id="POP46738.1"/>
    </source>
</evidence>
<dbReference type="GO" id="GO:0055052">
    <property type="term" value="C:ATP-binding cassette (ABC) transporter complex, substrate-binding subunit-containing"/>
    <property type="evidence" value="ECO:0007669"/>
    <property type="project" value="TreeGrafter"/>
</dbReference>
<keyword evidence="3 4" id="KW-0732">Signal</keyword>
<dbReference type="AlphaFoldDB" id="A0A2P5GSH8"/>
<comment type="caution">
    <text evidence="6">The sequence shown here is derived from an EMBL/GenBank/DDBJ whole genome shotgun (WGS) entry which is preliminary data.</text>
</comment>
<evidence type="ECO:0000256" key="2">
    <source>
        <dbReference type="ARBA" id="ARBA00022448"/>
    </source>
</evidence>
<evidence type="ECO:0000256" key="1">
    <source>
        <dbReference type="ARBA" id="ARBA00008520"/>
    </source>
</evidence>
<comment type="similarity">
    <text evidence="1">Belongs to the bacterial solute-binding protein 1 family.</text>
</comment>
<dbReference type="CDD" id="cd13585">
    <property type="entry name" value="PBP2_TMBP_like"/>
    <property type="match status" value="1"/>
</dbReference>
<evidence type="ECO:0000256" key="4">
    <source>
        <dbReference type="SAM" id="SignalP"/>
    </source>
</evidence>
<keyword evidence="2" id="KW-0813">Transport</keyword>
<dbReference type="GO" id="GO:0015768">
    <property type="term" value="P:maltose transport"/>
    <property type="evidence" value="ECO:0007669"/>
    <property type="project" value="TreeGrafter"/>
</dbReference>
<dbReference type="RefSeq" id="WP_103674879.1">
    <property type="nucleotide sequence ID" value="NZ_PQGD01000005.1"/>
</dbReference>
<accession>A0A2P5GSH8</accession>
<sequence length="416" mass="45602">MISKFVHTAVAACIISASFNGIAQAKETITFWGRSDQASLEVIVNEYNKAQDKVNVRLNIVPNSSLMSKLSSSIAAGNPPDLVALDIVYFPELNRSEQLVDLTDKVGKMDYISQFSDTLKAIGSYEGHIYGVPFAAESSFLYYNKKLFRQAGLDPERPPETLQELRDDAEKITKVGEGYYGFALPGGCSGCLAFTFVPYLWASGGDLVSADGKTSVVDSAQNKKTLTFFHNKYKDGLISPLSRADSALNDSFASGKIGMVGSGAFTFKVFRDNYPDIDYGVAYFPGEKKGDWASFSGGDAFAIPVGSKHEKEAIDFINWTLSKETQIEVLAKNGFIPTRQDVSENPYSQKDAKYLLASKALAKGHVPYLIPYNETINAQNSPLLTLIQKSVFEGDVDNALKTADQKIKQILKRSEQ</sequence>
<protein>
    <submittedName>
        <fullName evidence="6">ABC transporter substrate-binding protein</fullName>
    </submittedName>
</protein>
<evidence type="ECO:0000313" key="7">
    <source>
        <dbReference type="Proteomes" id="UP000237073"/>
    </source>
</evidence>
<feature type="signal peptide" evidence="4">
    <location>
        <begin position="1"/>
        <end position="25"/>
    </location>
</feature>
<dbReference type="GO" id="GO:0030288">
    <property type="term" value="C:outer membrane-bounded periplasmic space"/>
    <property type="evidence" value="ECO:0007669"/>
    <property type="project" value="UniProtKB-ARBA"/>
</dbReference>
<dbReference type="GO" id="GO:1901982">
    <property type="term" value="F:maltose binding"/>
    <property type="evidence" value="ECO:0007669"/>
    <property type="project" value="TreeGrafter"/>
</dbReference>
<dbReference type="EMBL" id="PQGE01000003">
    <property type="protein sequence ID" value="POP46738.1"/>
    <property type="molecule type" value="Genomic_DNA"/>
</dbReference>
<dbReference type="PANTHER" id="PTHR30061">
    <property type="entry name" value="MALTOSE-BINDING PERIPLASMIC PROTEIN"/>
    <property type="match status" value="1"/>
</dbReference>
<dbReference type="PANTHER" id="PTHR30061:SF50">
    <property type="entry name" value="MALTOSE_MALTODEXTRIN-BINDING PERIPLASMIC PROTEIN"/>
    <property type="match status" value="1"/>
</dbReference>
<dbReference type="EMBL" id="PQGD01000005">
    <property type="protein sequence ID" value="POP49476.1"/>
    <property type="molecule type" value="Genomic_DNA"/>
</dbReference>
<gene>
    <name evidence="6" type="ORF">CHU32_07425</name>
    <name evidence="5" type="ORF">CHU33_04470</name>
</gene>
<dbReference type="GO" id="GO:0042956">
    <property type="term" value="P:maltodextrin transmembrane transport"/>
    <property type="evidence" value="ECO:0007669"/>
    <property type="project" value="TreeGrafter"/>
</dbReference>
<organism evidence="6 8">
    <name type="scientific">Superficieibacter electus</name>
    <dbReference type="NCBI Taxonomy" id="2022662"/>
    <lineage>
        <taxon>Bacteria</taxon>
        <taxon>Pseudomonadati</taxon>
        <taxon>Pseudomonadota</taxon>
        <taxon>Gammaproteobacteria</taxon>
        <taxon>Enterobacterales</taxon>
        <taxon>Enterobacteriaceae</taxon>
        <taxon>Superficieibacter</taxon>
    </lineage>
</organism>
<feature type="chain" id="PRO_5015173224" evidence="4">
    <location>
        <begin position="26"/>
        <end position="416"/>
    </location>
</feature>
<dbReference type="Gene3D" id="3.40.190.10">
    <property type="entry name" value="Periplasmic binding protein-like II"/>
    <property type="match status" value="1"/>
</dbReference>
<dbReference type="Proteomes" id="UP000237073">
    <property type="component" value="Unassembled WGS sequence"/>
</dbReference>
<reference evidence="7 8" key="1">
    <citation type="submission" date="2018-01" db="EMBL/GenBank/DDBJ databases">
        <title>Superficieibacter electus gen. nov., sp. nov., an extended-spectrum beta-lactamase possessing member of the Enterobacteriaceae family, isolated from intensive care unit surfaces.</title>
        <authorList>
            <person name="Potter R.F."/>
            <person name="D'Souza A.W."/>
        </authorList>
    </citation>
    <scope>NUCLEOTIDE SEQUENCE [LARGE SCALE GENOMIC DNA]</scope>
    <source>
        <strain evidence="6 8">BP-1</strain>
        <strain evidence="5 7">BP-2</strain>
    </source>
</reference>
<evidence type="ECO:0000313" key="6">
    <source>
        <dbReference type="EMBL" id="POP49476.1"/>
    </source>
</evidence>
<dbReference type="Pfam" id="PF01547">
    <property type="entry name" value="SBP_bac_1"/>
    <property type="match status" value="1"/>
</dbReference>
<evidence type="ECO:0000256" key="3">
    <source>
        <dbReference type="ARBA" id="ARBA00022729"/>
    </source>
</evidence>
<proteinExistence type="inferred from homology"/>
<evidence type="ECO:0000313" key="8">
    <source>
        <dbReference type="Proteomes" id="UP000247005"/>
    </source>
</evidence>
<dbReference type="InterPro" id="IPR006059">
    <property type="entry name" value="SBP"/>
</dbReference>
<dbReference type="OrthoDB" id="9808332at2"/>
<dbReference type="SUPFAM" id="SSF53850">
    <property type="entry name" value="Periplasmic binding protein-like II"/>
    <property type="match status" value="1"/>
</dbReference>
<dbReference type="Proteomes" id="UP000247005">
    <property type="component" value="Unassembled WGS sequence"/>
</dbReference>